<accession>W3VM46</accession>
<sequence length="143" mass="15539">MTIDQYQQAIAGAGAGAGAVAGAGGLQRRDLYSYDMGSLLIDNVLHKRQDATEPAKAPAKVLMCINGDPDVPAIKFNTMTELRIRDASAQQDGVMQVTNLPNYQTPWMPFLPTADMWAEQQTLMIEQEKIIETNMTTAPPPSS</sequence>
<organism evidence="1 2">
    <name type="scientific">Moesziomyces aphidis</name>
    <name type="common">Pseudozyma aphidis</name>
    <dbReference type="NCBI Taxonomy" id="84754"/>
    <lineage>
        <taxon>Eukaryota</taxon>
        <taxon>Fungi</taxon>
        <taxon>Dikarya</taxon>
        <taxon>Basidiomycota</taxon>
        <taxon>Ustilaginomycotina</taxon>
        <taxon>Ustilaginomycetes</taxon>
        <taxon>Ustilaginales</taxon>
        <taxon>Ustilaginaceae</taxon>
        <taxon>Moesziomyces</taxon>
    </lineage>
</organism>
<dbReference type="Proteomes" id="UP000019462">
    <property type="component" value="Unassembled WGS sequence"/>
</dbReference>
<proteinExistence type="predicted"/>
<comment type="caution">
    <text evidence="1">The sequence shown here is derived from an EMBL/GenBank/DDBJ whole genome shotgun (WGS) entry which is preliminary data.</text>
</comment>
<name>W3VM46_MOEAP</name>
<keyword evidence="2" id="KW-1185">Reference proteome</keyword>
<gene>
    <name evidence="1" type="ORF">PaG_03283</name>
</gene>
<evidence type="ECO:0000313" key="1">
    <source>
        <dbReference type="EMBL" id="ETS62639.1"/>
    </source>
</evidence>
<protein>
    <submittedName>
        <fullName evidence="1">Uncharacterized protein</fullName>
    </submittedName>
</protein>
<dbReference type="OrthoDB" id="2556009at2759"/>
<evidence type="ECO:0000313" key="2">
    <source>
        <dbReference type="Proteomes" id="UP000019462"/>
    </source>
</evidence>
<dbReference type="HOGENOM" id="CLU_1807033_0_0_1"/>
<dbReference type="AlphaFoldDB" id="W3VM46"/>
<reference evidence="1 2" key="1">
    <citation type="journal article" date="2014" name="Genome Announc.">
        <title>Genome sequence of the basidiomycetous fungus Pseudozyma aphidis DSM70725, an efficient producer of biosurfactant mannosylerythritol lipids.</title>
        <authorList>
            <person name="Lorenz S."/>
            <person name="Guenther M."/>
            <person name="Grumaz C."/>
            <person name="Rupp S."/>
            <person name="Zibek S."/>
            <person name="Sohn K."/>
        </authorList>
    </citation>
    <scope>NUCLEOTIDE SEQUENCE [LARGE SCALE GENOMIC DNA]</scope>
    <source>
        <strain evidence="2">ATCC 32657 / CBS 517.83 / DSM 70725 / JCM 10318 / NBRC 10182 / NRRL Y-7954 / St-0401</strain>
    </source>
</reference>
<dbReference type="EMBL" id="AWNI01000010">
    <property type="protein sequence ID" value="ETS62639.1"/>
    <property type="molecule type" value="Genomic_DNA"/>
</dbReference>